<dbReference type="CDD" id="cd06662">
    <property type="entry name" value="SURF1"/>
    <property type="match status" value="1"/>
</dbReference>
<feature type="transmembrane region" description="Helical" evidence="6">
    <location>
        <begin position="207"/>
        <end position="228"/>
    </location>
</feature>
<evidence type="ECO:0000256" key="2">
    <source>
        <dbReference type="ARBA" id="ARBA00007165"/>
    </source>
</evidence>
<dbReference type="PANTHER" id="PTHR23427:SF2">
    <property type="entry name" value="SURFEIT LOCUS PROTEIN 1"/>
    <property type="match status" value="1"/>
</dbReference>
<accession>A0ABP3GGN8</accession>
<organism evidence="7 8">
    <name type="scientific">Bowmanella denitrificans</name>
    <dbReference type="NCBI Taxonomy" id="366582"/>
    <lineage>
        <taxon>Bacteria</taxon>
        <taxon>Pseudomonadati</taxon>
        <taxon>Pseudomonadota</taxon>
        <taxon>Gammaproteobacteria</taxon>
        <taxon>Alteromonadales</taxon>
        <taxon>Alteromonadaceae</taxon>
        <taxon>Bowmanella</taxon>
    </lineage>
</organism>
<comment type="caution">
    <text evidence="6">Lacks conserved residue(s) required for the propagation of feature annotation.</text>
</comment>
<evidence type="ECO:0000313" key="7">
    <source>
        <dbReference type="EMBL" id="GAA0343306.1"/>
    </source>
</evidence>
<evidence type="ECO:0000256" key="4">
    <source>
        <dbReference type="ARBA" id="ARBA00022989"/>
    </source>
</evidence>
<evidence type="ECO:0000256" key="5">
    <source>
        <dbReference type="ARBA" id="ARBA00023136"/>
    </source>
</evidence>
<dbReference type="RefSeq" id="WP_343841338.1">
    <property type="nucleotide sequence ID" value="NZ_BAAAEI010000003.1"/>
</dbReference>
<evidence type="ECO:0000256" key="1">
    <source>
        <dbReference type="ARBA" id="ARBA00004370"/>
    </source>
</evidence>
<keyword evidence="5 6" id="KW-0472">Membrane</keyword>
<evidence type="ECO:0000256" key="3">
    <source>
        <dbReference type="ARBA" id="ARBA00022692"/>
    </source>
</evidence>
<keyword evidence="4 6" id="KW-1133">Transmembrane helix</keyword>
<name>A0ABP3GGN8_9ALTE</name>
<comment type="subcellular location">
    <subcellularLocation>
        <location evidence="6">Cell membrane</location>
        <topology evidence="6">Multi-pass membrane protein</topology>
    </subcellularLocation>
    <subcellularLocation>
        <location evidence="1">Membrane</location>
    </subcellularLocation>
</comment>
<keyword evidence="8" id="KW-1185">Reference proteome</keyword>
<keyword evidence="3 6" id="KW-0812">Transmembrane</keyword>
<proteinExistence type="inferred from homology"/>
<comment type="caution">
    <text evidence="7">The sequence shown here is derived from an EMBL/GenBank/DDBJ whole genome shotgun (WGS) entry which is preliminary data.</text>
</comment>
<dbReference type="PANTHER" id="PTHR23427">
    <property type="entry name" value="SURFEIT LOCUS PROTEIN"/>
    <property type="match status" value="1"/>
</dbReference>
<comment type="similarity">
    <text evidence="2 6">Belongs to the SURF1 family.</text>
</comment>
<reference evidence="8" key="1">
    <citation type="journal article" date="2019" name="Int. J. Syst. Evol. Microbiol.">
        <title>The Global Catalogue of Microorganisms (GCM) 10K type strain sequencing project: providing services to taxonomists for standard genome sequencing and annotation.</title>
        <authorList>
            <consortium name="The Broad Institute Genomics Platform"/>
            <consortium name="The Broad Institute Genome Sequencing Center for Infectious Disease"/>
            <person name="Wu L."/>
            <person name="Ma J."/>
        </authorList>
    </citation>
    <scope>NUCLEOTIDE SEQUENCE [LARGE SCALE GENOMIC DNA]</scope>
    <source>
        <strain evidence="8">JCM 13378</strain>
    </source>
</reference>
<dbReference type="InterPro" id="IPR002994">
    <property type="entry name" value="Surf1/Shy1"/>
</dbReference>
<keyword evidence="6" id="KW-1003">Cell membrane</keyword>
<evidence type="ECO:0000313" key="8">
    <source>
        <dbReference type="Proteomes" id="UP001501757"/>
    </source>
</evidence>
<evidence type="ECO:0000256" key="6">
    <source>
        <dbReference type="RuleBase" id="RU363076"/>
    </source>
</evidence>
<protein>
    <recommendedName>
        <fullName evidence="6">SURF1-like protein</fullName>
    </recommendedName>
</protein>
<dbReference type="PROSITE" id="PS50895">
    <property type="entry name" value="SURF1"/>
    <property type="match status" value="1"/>
</dbReference>
<dbReference type="EMBL" id="BAAAEI010000003">
    <property type="protein sequence ID" value="GAA0343306.1"/>
    <property type="molecule type" value="Genomic_DNA"/>
</dbReference>
<sequence>MLSRLKAIPWMTVGIALLAILLMLRLGFWQLSRAEQKQLRAQQLEQRAANNPLSLQDINRQPGNVADFPVQVSGHLDIGKVFLWDNRVLKGQVGYEVLVPMTTNAGEVLINFGWIKAPPLRTQLPEIDLPTALLTLQGVVVMPGDNLVSREVSESGWPRRVQQPSPEQLAKQLGRDLLPYIVQLNDSQAYGFTNNWHPLVMPAEKHLAYAVQWFGLALACFIITLIALHKQRKKHGNSRAS</sequence>
<dbReference type="InterPro" id="IPR045214">
    <property type="entry name" value="Surf1/Surf4"/>
</dbReference>
<dbReference type="Proteomes" id="UP001501757">
    <property type="component" value="Unassembled WGS sequence"/>
</dbReference>
<gene>
    <name evidence="7" type="ORF">GCM10009092_04890</name>
</gene>
<dbReference type="Pfam" id="PF02104">
    <property type="entry name" value="SURF1"/>
    <property type="match status" value="1"/>
</dbReference>